<organism evidence="2 3">
    <name type="scientific">Marinilabilia rubra</name>
    <dbReference type="NCBI Taxonomy" id="2162893"/>
    <lineage>
        <taxon>Bacteria</taxon>
        <taxon>Pseudomonadati</taxon>
        <taxon>Bacteroidota</taxon>
        <taxon>Bacteroidia</taxon>
        <taxon>Marinilabiliales</taxon>
        <taxon>Marinilabiliaceae</taxon>
        <taxon>Marinilabilia</taxon>
    </lineage>
</organism>
<proteinExistence type="predicted"/>
<gene>
    <name evidence="2" type="ORF">DDZ16_06155</name>
</gene>
<sequence length="395" mass="43615">MKKFLLFFVAGLTVGASVSAQDFKVDFHGYVGVDAAVNTRGSVEARNRHIYLYPKNEEPGDAGEDLNDYRQFDVDASHSRFGLHVSGPELKGFQTSALIEGDFLGKGNGDNNFRLRHAFVKFAKETWSLTIGQTWHPLFLTENFPHTVNTNAGAPFHPLNRTPQIRLTFNASESTQLLFFLLEQNNFRTSGFGSDGTERALLPEMDAQLKWKSGGAWAAMTAGFKTLAVPNTGTSPEKVSSYHMNASFKYKFPKFTFKMEGVYGSNMSELVMLGGVGQSVADDDYVALETGSVWTDIHSNKSDGLQPGLFAGYTANMGAPEEVVVNSDLSLSEGKVASVLAIAPRLKYIMGKAWIGAEWMMTRAEWGSDFDNYGVPADTENFVNHRLLLSLRYNF</sequence>
<dbReference type="RefSeq" id="WP_109263547.1">
    <property type="nucleotide sequence ID" value="NZ_QEWP01000003.1"/>
</dbReference>
<evidence type="ECO:0000313" key="3">
    <source>
        <dbReference type="Proteomes" id="UP000244956"/>
    </source>
</evidence>
<dbReference type="SUPFAM" id="SSF56935">
    <property type="entry name" value="Porins"/>
    <property type="match status" value="1"/>
</dbReference>
<feature type="chain" id="PRO_5015751110" description="Porin" evidence="1">
    <location>
        <begin position="21"/>
        <end position="395"/>
    </location>
</feature>
<accession>A0A2U2BBR9</accession>
<dbReference type="OrthoDB" id="9802177at2"/>
<evidence type="ECO:0000256" key="1">
    <source>
        <dbReference type="SAM" id="SignalP"/>
    </source>
</evidence>
<evidence type="ECO:0008006" key="4">
    <source>
        <dbReference type="Google" id="ProtNLM"/>
    </source>
</evidence>
<dbReference type="AlphaFoldDB" id="A0A2U2BBR9"/>
<feature type="signal peptide" evidence="1">
    <location>
        <begin position="1"/>
        <end position="20"/>
    </location>
</feature>
<evidence type="ECO:0000313" key="2">
    <source>
        <dbReference type="EMBL" id="PWE00508.1"/>
    </source>
</evidence>
<reference evidence="2 3" key="1">
    <citation type="submission" date="2018-05" db="EMBL/GenBank/DDBJ databases">
        <title>Marinilabilia rubrum sp. nov., isolated from saltern sediment.</title>
        <authorList>
            <person name="Zhang R."/>
        </authorList>
    </citation>
    <scope>NUCLEOTIDE SEQUENCE [LARGE SCALE GENOMIC DNA]</scope>
    <source>
        <strain evidence="2 3">WTE16</strain>
    </source>
</reference>
<dbReference type="Gene3D" id="2.40.160.10">
    <property type="entry name" value="Porin"/>
    <property type="match status" value="1"/>
</dbReference>
<dbReference type="Proteomes" id="UP000244956">
    <property type="component" value="Unassembled WGS sequence"/>
</dbReference>
<keyword evidence="3" id="KW-1185">Reference proteome</keyword>
<keyword evidence="1" id="KW-0732">Signal</keyword>
<dbReference type="InterPro" id="IPR045748">
    <property type="entry name" value="DcaP"/>
</dbReference>
<dbReference type="InterPro" id="IPR023614">
    <property type="entry name" value="Porin_dom_sf"/>
</dbReference>
<comment type="caution">
    <text evidence="2">The sequence shown here is derived from an EMBL/GenBank/DDBJ whole genome shotgun (WGS) entry which is preliminary data.</text>
</comment>
<dbReference type="EMBL" id="QEWP01000003">
    <property type="protein sequence ID" value="PWE00508.1"/>
    <property type="molecule type" value="Genomic_DNA"/>
</dbReference>
<dbReference type="Pfam" id="PF19577">
    <property type="entry name" value="DcaP"/>
    <property type="match status" value="1"/>
</dbReference>
<name>A0A2U2BBR9_9BACT</name>
<protein>
    <recommendedName>
        <fullName evidence="4">Porin</fullName>
    </recommendedName>
</protein>